<sequence>MCDQCKKKCDLDCRNCKIDCTDKREIFAYSGGLFLQGVVESSVKELINDRPKPKRA</sequence>
<proteinExistence type="predicted"/>
<protein>
    <submittedName>
        <fullName evidence="1">Uncharacterized protein</fullName>
    </submittedName>
</protein>
<dbReference type="AlphaFoldDB" id="A0A0F9LMV6"/>
<evidence type="ECO:0000313" key="1">
    <source>
        <dbReference type="EMBL" id="KKM88521.1"/>
    </source>
</evidence>
<reference evidence="1" key="1">
    <citation type="journal article" date="2015" name="Nature">
        <title>Complex archaea that bridge the gap between prokaryotes and eukaryotes.</title>
        <authorList>
            <person name="Spang A."/>
            <person name="Saw J.H."/>
            <person name="Jorgensen S.L."/>
            <person name="Zaremba-Niedzwiedzka K."/>
            <person name="Martijn J."/>
            <person name="Lind A.E."/>
            <person name="van Eijk R."/>
            <person name="Schleper C."/>
            <person name="Guy L."/>
            <person name="Ettema T.J."/>
        </authorList>
    </citation>
    <scope>NUCLEOTIDE SEQUENCE</scope>
</reference>
<organism evidence="1">
    <name type="scientific">marine sediment metagenome</name>
    <dbReference type="NCBI Taxonomy" id="412755"/>
    <lineage>
        <taxon>unclassified sequences</taxon>
        <taxon>metagenomes</taxon>
        <taxon>ecological metagenomes</taxon>
    </lineage>
</organism>
<gene>
    <name evidence="1" type="ORF">LCGC14_1257850</name>
</gene>
<name>A0A0F9LMV6_9ZZZZ</name>
<comment type="caution">
    <text evidence="1">The sequence shown here is derived from an EMBL/GenBank/DDBJ whole genome shotgun (WGS) entry which is preliminary data.</text>
</comment>
<accession>A0A0F9LMV6</accession>
<dbReference type="EMBL" id="LAZR01006948">
    <property type="protein sequence ID" value="KKM88521.1"/>
    <property type="molecule type" value="Genomic_DNA"/>
</dbReference>